<accession>A0A844WC99</accession>
<protein>
    <submittedName>
        <fullName evidence="2">Uncharacterized protein</fullName>
    </submittedName>
</protein>
<dbReference type="EMBL" id="WNXQ01000007">
    <property type="protein sequence ID" value="MWB78953.1"/>
    <property type="molecule type" value="Genomic_DNA"/>
</dbReference>
<dbReference type="AlphaFoldDB" id="A0A844WC99"/>
<evidence type="ECO:0000313" key="3">
    <source>
        <dbReference type="Proteomes" id="UP000443843"/>
    </source>
</evidence>
<dbReference type="Proteomes" id="UP000443843">
    <property type="component" value="Unassembled WGS sequence"/>
</dbReference>
<dbReference type="RefSeq" id="WP_160383163.1">
    <property type="nucleotide sequence ID" value="NZ_WNXQ01000007.1"/>
</dbReference>
<evidence type="ECO:0000256" key="1">
    <source>
        <dbReference type="SAM" id="MobiDB-lite"/>
    </source>
</evidence>
<proteinExistence type="predicted"/>
<feature type="region of interest" description="Disordered" evidence="1">
    <location>
        <begin position="19"/>
        <end position="40"/>
    </location>
</feature>
<gene>
    <name evidence="2" type="ORF">GLS40_13015</name>
</gene>
<keyword evidence="3" id="KW-1185">Reference proteome</keyword>
<evidence type="ECO:0000313" key="2">
    <source>
        <dbReference type="EMBL" id="MWB78953.1"/>
    </source>
</evidence>
<name>A0A844WC99_9RHOB</name>
<sequence>MRGLRLPSLIPTRVLRAAGVRGEAKEDKRGAPKAASRSQTDAVGLAQFAMSFRRGRRDEVNPRRQIVMPVRDPMDEANMIRTFTGKGQFLVRQEQWDVLGRLIRETDANRETTSSGLSLAGLLARGARRDAVEAARATISQGLLPCGSIASGLDEAVEENPKCWGVALVAAQAHMDIGLAWRGNRPLTGRPNCDKPQFLYHFKRAADILDQYCAVEENSAVLAEARCDLLLGEPEAPSRVADDYEDLIDLDPANPRHMRRMGVHLLPRWFGSYELLDDLAHETAERTEDVWGDGGYSWVWMDVLRAVPEAAARLDVDRFVAGLHDILDANPSQNYANLLAAYCGVAMSPETTPDDISPAARDVRGEINDCMGWIVSDHLRELHPTPWAEAQHSPFATLPPVNELAERGELNARALISQQFHDAIAAGRTVTFSENGIEVQAPA</sequence>
<comment type="caution">
    <text evidence="2">The sequence shown here is derived from an EMBL/GenBank/DDBJ whole genome shotgun (WGS) entry which is preliminary data.</text>
</comment>
<organism evidence="2 3">
    <name type="scientific">Pseudooceanicola pacificus</name>
    <dbReference type="NCBI Taxonomy" id="2676438"/>
    <lineage>
        <taxon>Bacteria</taxon>
        <taxon>Pseudomonadati</taxon>
        <taxon>Pseudomonadota</taxon>
        <taxon>Alphaproteobacteria</taxon>
        <taxon>Rhodobacterales</taxon>
        <taxon>Paracoccaceae</taxon>
        <taxon>Pseudooceanicola</taxon>
    </lineage>
</organism>
<reference evidence="2 3" key="1">
    <citation type="submission" date="2019-11" db="EMBL/GenBank/DDBJ databases">
        <title>Pseudooceanicola pacifica sp. nov., isolated from deep-sea sediment of the Pacific Ocean.</title>
        <authorList>
            <person name="Lyu L."/>
        </authorList>
    </citation>
    <scope>NUCLEOTIDE SEQUENCE [LARGE SCALE GENOMIC DNA]</scope>
    <source>
        <strain evidence="2 3">216_PA32_1</strain>
    </source>
</reference>